<dbReference type="InterPro" id="IPR018130">
    <property type="entry name" value="Ribosomal_uS2_CS"/>
</dbReference>
<geneLocation type="mitochondrion" evidence="5"/>
<sequence>MNSKNFNNWLNVSSKSLNQGIHFGHKSLKGAKTTFWHPLMSDYFLGIRQKVSLFHTQQTLKSLLRAFHIIALILNKKGRLLIINTNPEFFRLCNNLTKITLTGQGNFLKQKQMNVVSQTSSLLNEPSGTKKQNKSKHYQTFENSTTRTRSNSIQKSRVGANDCYKNLKTPQLSYISYKWIGGTLTNWKQVSKSVLTFAKFSERCEDFLVKKSLDFPKYNRVKKCFQGLLYKENHKKLLAFKQKPDLIFLVNPNENPSILREATRLHIPIVAFAESNTNPKLITYPIPVNNYSVKFIYFCFKKIIKMTHV</sequence>
<dbReference type="InterPro" id="IPR001865">
    <property type="entry name" value="Ribosomal_uS2"/>
</dbReference>
<dbReference type="EMBL" id="MK948101">
    <property type="protein sequence ID" value="QGN75033.1"/>
    <property type="molecule type" value="Genomic_DNA"/>
</dbReference>
<dbReference type="GeneID" id="42903489"/>
<organism evidence="5">
    <name type="scientific">Chlorella vulgaris</name>
    <name type="common">Green alga</name>
    <dbReference type="NCBI Taxonomy" id="3077"/>
    <lineage>
        <taxon>Eukaryota</taxon>
        <taxon>Viridiplantae</taxon>
        <taxon>Chlorophyta</taxon>
        <taxon>core chlorophytes</taxon>
        <taxon>Trebouxiophyceae</taxon>
        <taxon>Chlorellales</taxon>
        <taxon>Chlorellaceae</taxon>
        <taxon>Chlorella clade</taxon>
        <taxon>Chlorella</taxon>
    </lineage>
</organism>
<evidence type="ECO:0000256" key="3">
    <source>
        <dbReference type="ARBA" id="ARBA00023274"/>
    </source>
</evidence>
<dbReference type="InterPro" id="IPR023591">
    <property type="entry name" value="Ribosomal_uS2_flav_dom_sf"/>
</dbReference>
<evidence type="ECO:0000313" key="5">
    <source>
        <dbReference type="EMBL" id="QGN75033.1"/>
    </source>
</evidence>
<evidence type="ECO:0000256" key="1">
    <source>
        <dbReference type="ARBA" id="ARBA00006242"/>
    </source>
</evidence>
<dbReference type="Pfam" id="PF00318">
    <property type="entry name" value="Ribosomal_S2"/>
    <property type="match status" value="2"/>
</dbReference>
<dbReference type="Gene3D" id="3.40.50.10490">
    <property type="entry name" value="Glucose-6-phosphate isomerase like protein, domain 1"/>
    <property type="match status" value="1"/>
</dbReference>
<feature type="region of interest" description="Disordered" evidence="4">
    <location>
        <begin position="120"/>
        <end position="152"/>
    </location>
</feature>
<keyword evidence="2 5" id="KW-0689">Ribosomal protein</keyword>
<dbReference type="NCBIfam" id="TIGR01011">
    <property type="entry name" value="rpsB_bact"/>
    <property type="match status" value="1"/>
</dbReference>
<feature type="compositionally biased region" description="Polar residues" evidence="4">
    <location>
        <begin position="120"/>
        <end position="130"/>
    </location>
</feature>
<protein>
    <submittedName>
        <fullName evidence="5">Ribosomal protein S2</fullName>
    </submittedName>
</protein>
<name>A0A650ANM3_CHLVU</name>
<accession>A0A650ANM3</accession>
<dbReference type="PANTHER" id="PTHR12534:SF1">
    <property type="entry name" value="SMALL RIBOSOMAL SUBUNIT PROTEIN US2M"/>
    <property type="match status" value="1"/>
</dbReference>
<dbReference type="GO" id="GO:0006412">
    <property type="term" value="P:translation"/>
    <property type="evidence" value="ECO:0007669"/>
    <property type="project" value="InterPro"/>
</dbReference>
<comment type="similarity">
    <text evidence="1">Belongs to the universal ribosomal protein uS2 family.</text>
</comment>
<reference evidence="5" key="1">
    <citation type="submission" date="2019-05" db="EMBL/GenBank/DDBJ databases">
        <title>Chlorella vulgaris NJ-7 complete mitochondrial genome.</title>
        <authorList>
            <person name="Wang Y."/>
            <person name="Xu X."/>
        </authorList>
    </citation>
    <scope>NUCLEOTIDE SEQUENCE</scope>
    <source>
        <strain evidence="5">NJ-7</strain>
    </source>
</reference>
<dbReference type="PANTHER" id="PTHR12534">
    <property type="entry name" value="30S RIBOSOMAL PROTEIN S2 PROKARYOTIC AND ORGANELLAR"/>
    <property type="match status" value="1"/>
</dbReference>
<evidence type="ECO:0000256" key="4">
    <source>
        <dbReference type="SAM" id="MobiDB-lite"/>
    </source>
</evidence>
<keyword evidence="3" id="KW-0687">Ribonucleoprotein</keyword>
<dbReference type="GO" id="GO:0005763">
    <property type="term" value="C:mitochondrial small ribosomal subunit"/>
    <property type="evidence" value="ECO:0007669"/>
    <property type="project" value="TreeGrafter"/>
</dbReference>
<feature type="compositionally biased region" description="Polar residues" evidence="4">
    <location>
        <begin position="138"/>
        <end position="152"/>
    </location>
</feature>
<dbReference type="RefSeq" id="YP_009720844.1">
    <property type="nucleotide sequence ID" value="NC_045362.1"/>
</dbReference>
<dbReference type="PROSITE" id="PS00963">
    <property type="entry name" value="RIBOSOMAL_S2_2"/>
    <property type="match status" value="1"/>
</dbReference>
<dbReference type="SUPFAM" id="SSF52313">
    <property type="entry name" value="Ribosomal protein S2"/>
    <property type="match status" value="2"/>
</dbReference>
<evidence type="ECO:0000256" key="2">
    <source>
        <dbReference type="ARBA" id="ARBA00022980"/>
    </source>
</evidence>
<dbReference type="GO" id="GO:0003735">
    <property type="term" value="F:structural constituent of ribosome"/>
    <property type="evidence" value="ECO:0007669"/>
    <property type="project" value="InterPro"/>
</dbReference>
<dbReference type="AlphaFoldDB" id="A0A650ANM3"/>
<dbReference type="HAMAP" id="MF_00291_B">
    <property type="entry name" value="Ribosomal_uS2_B"/>
    <property type="match status" value="1"/>
</dbReference>
<keyword evidence="5" id="KW-0496">Mitochondrion</keyword>
<dbReference type="CDD" id="cd01425">
    <property type="entry name" value="RPS2"/>
    <property type="match status" value="1"/>
</dbReference>
<dbReference type="InterPro" id="IPR005706">
    <property type="entry name" value="Ribosomal_uS2_bac/mit/plastid"/>
</dbReference>
<proteinExistence type="inferred from homology"/>
<gene>
    <name evidence="5" type="primary">rps2</name>
</gene>